<proteinExistence type="predicted"/>
<gene>
    <name evidence="2" type="ORF">AYBTSS11_LOCUS22597</name>
</gene>
<feature type="region of interest" description="Disordered" evidence="1">
    <location>
        <begin position="1"/>
        <end position="28"/>
    </location>
</feature>
<organism evidence="2 3">
    <name type="scientific">Sphenostylis stenocarpa</name>
    <dbReference type="NCBI Taxonomy" id="92480"/>
    <lineage>
        <taxon>Eukaryota</taxon>
        <taxon>Viridiplantae</taxon>
        <taxon>Streptophyta</taxon>
        <taxon>Embryophyta</taxon>
        <taxon>Tracheophyta</taxon>
        <taxon>Spermatophyta</taxon>
        <taxon>Magnoliopsida</taxon>
        <taxon>eudicotyledons</taxon>
        <taxon>Gunneridae</taxon>
        <taxon>Pentapetalae</taxon>
        <taxon>rosids</taxon>
        <taxon>fabids</taxon>
        <taxon>Fabales</taxon>
        <taxon>Fabaceae</taxon>
        <taxon>Papilionoideae</taxon>
        <taxon>50 kb inversion clade</taxon>
        <taxon>NPAAA clade</taxon>
        <taxon>indigoferoid/millettioid clade</taxon>
        <taxon>Phaseoleae</taxon>
        <taxon>Sphenostylis</taxon>
    </lineage>
</organism>
<dbReference type="EMBL" id="OY731405">
    <property type="protein sequence ID" value="CAJ1970612.1"/>
    <property type="molecule type" value="Genomic_DNA"/>
</dbReference>
<keyword evidence="3" id="KW-1185">Reference proteome</keyword>
<protein>
    <submittedName>
        <fullName evidence="2">Uncharacterized protein</fullName>
    </submittedName>
</protein>
<feature type="compositionally biased region" description="Polar residues" evidence="1">
    <location>
        <begin position="19"/>
        <end position="28"/>
    </location>
</feature>
<evidence type="ECO:0000256" key="1">
    <source>
        <dbReference type="SAM" id="MobiDB-lite"/>
    </source>
</evidence>
<dbReference type="Gramene" id="rna-AYBTSS11_LOCUS22597">
    <property type="protein sequence ID" value="CAJ1970612.1"/>
    <property type="gene ID" value="gene-AYBTSS11_LOCUS22597"/>
</dbReference>
<evidence type="ECO:0000313" key="2">
    <source>
        <dbReference type="EMBL" id="CAJ1970612.1"/>
    </source>
</evidence>
<name>A0AA86VJJ0_9FABA</name>
<dbReference type="AlphaFoldDB" id="A0AA86VJJ0"/>
<evidence type="ECO:0000313" key="3">
    <source>
        <dbReference type="Proteomes" id="UP001189624"/>
    </source>
</evidence>
<accession>A0AA86VJJ0</accession>
<sequence length="53" mass="6099">MRLRVKKGGEWETRHKYAQRSTEPTSMKATHSIIILNLPNNPIQSNNTPHTTN</sequence>
<reference evidence="2" key="1">
    <citation type="submission" date="2023-10" db="EMBL/GenBank/DDBJ databases">
        <authorList>
            <person name="Domelevo Entfellner J.-B."/>
        </authorList>
    </citation>
    <scope>NUCLEOTIDE SEQUENCE</scope>
</reference>
<dbReference type="Proteomes" id="UP001189624">
    <property type="component" value="Chromosome 8"/>
</dbReference>